<dbReference type="Proteomes" id="UP000189739">
    <property type="component" value="Unassembled WGS sequence"/>
</dbReference>
<protein>
    <recommendedName>
        <fullName evidence="4">Aspartyl protease</fullName>
    </recommendedName>
</protein>
<accession>A0A1S9PBV5</accession>
<feature type="chain" id="PRO_5012797739" description="Aspartyl protease" evidence="1">
    <location>
        <begin position="25"/>
        <end position="317"/>
    </location>
</feature>
<keyword evidence="3" id="KW-1185">Reference proteome</keyword>
<dbReference type="EMBL" id="MBTF01000023">
    <property type="protein sequence ID" value="OOQ58409.1"/>
    <property type="molecule type" value="Genomic_DNA"/>
</dbReference>
<dbReference type="OrthoDB" id="5166556at2"/>
<dbReference type="AlphaFoldDB" id="A0A1S9PBV5"/>
<organism evidence="2 3">
    <name type="scientific">Mucilaginibacter pedocola</name>
    <dbReference type="NCBI Taxonomy" id="1792845"/>
    <lineage>
        <taxon>Bacteria</taxon>
        <taxon>Pseudomonadati</taxon>
        <taxon>Bacteroidota</taxon>
        <taxon>Sphingobacteriia</taxon>
        <taxon>Sphingobacteriales</taxon>
        <taxon>Sphingobacteriaceae</taxon>
        <taxon>Mucilaginibacter</taxon>
    </lineage>
</organism>
<dbReference type="STRING" id="1792845.BC343_06925"/>
<keyword evidence="1" id="KW-0732">Signal</keyword>
<sequence>MFKLKLSFVLIGFLLCCPAVVLKAQVIEKVPELHGEVVTFPLIMIDVYPFISATVDGVEGKLMFDTGYGTSISLNDNFITLPHKKPKSVGVAGSGQSFNTNVNDTIGEVKFRNGLIYRNLLAISSANYEFLQKNITPDFLGFIGHDLFKGYLFKLDYLHRKATFYKATAERNTSMDFLIGEKVLAVVDFEIRKLVNHPLVKMKIDGVDVVGAFDTGQNGLLQLDPLSEKRLKSKGSVMISDTDSYGDTLLNVKNIVMGGKLTTSLKGLVSTDLKSTQIQREKSGIIEPNLMNIGYRFLAQYKTVWDYANKKIYILEY</sequence>
<comment type="caution">
    <text evidence="2">The sequence shown here is derived from an EMBL/GenBank/DDBJ whole genome shotgun (WGS) entry which is preliminary data.</text>
</comment>
<feature type="signal peptide" evidence="1">
    <location>
        <begin position="1"/>
        <end position="24"/>
    </location>
</feature>
<dbReference type="RefSeq" id="WP_078349104.1">
    <property type="nucleotide sequence ID" value="NZ_MBTF01000023.1"/>
</dbReference>
<evidence type="ECO:0008006" key="4">
    <source>
        <dbReference type="Google" id="ProtNLM"/>
    </source>
</evidence>
<name>A0A1S9PBV5_9SPHI</name>
<reference evidence="2 3" key="1">
    <citation type="submission" date="2016-07" db="EMBL/GenBank/DDBJ databases">
        <title>Genomic analysis of zinc-resistant bacterium Mucilaginibacter pedocola TBZ30.</title>
        <authorList>
            <person name="Huang J."/>
            <person name="Tang J."/>
        </authorList>
    </citation>
    <scope>NUCLEOTIDE SEQUENCE [LARGE SCALE GENOMIC DNA]</scope>
    <source>
        <strain evidence="2 3">TBZ30</strain>
    </source>
</reference>
<evidence type="ECO:0000313" key="3">
    <source>
        <dbReference type="Proteomes" id="UP000189739"/>
    </source>
</evidence>
<gene>
    <name evidence="2" type="ORF">BC343_06925</name>
</gene>
<evidence type="ECO:0000313" key="2">
    <source>
        <dbReference type="EMBL" id="OOQ58409.1"/>
    </source>
</evidence>
<evidence type="ECO:0000256" key="1">
    <source>
        <dbReference type="SAM" id="SignalP"/>
    </source>
</evidence>
<proteinExistence type="predicted"/>